<evidence type="ECO:0000313" key="5">
    <source>
        <dbReference type="EMBL" id="PPJ49735.1"/>
    </source>
</evidence>
<name>A0A2S6BQH8_9PEZI</name>
<dbReference type="InterPro" id="IPR000408">
    <property type="entry name" value="Reg_chr_condens"/>
</dbReference>
<keyword evidence="2" id="KW-0560">Oxidoreductase</keyword>
<dbReference type="GO" id="GO:0016616">
    <property type="term" value="F:oxidoreductase activity, acting on the CH-OH group of donors, NAD or NADP as acceptor"/>
    <property type="evidence" value="ECO:0007669"/>
    <property type="project" value="TreeGrafter"/>
</dbReference>
<sequence>MSDKTAPKTTLLDLPVDLLVLIFPYLDARSFLSLTSTCTALHTPDFTHDSTYWSALVRRDFRVPNQPVVENDGQRWHKLYKRLRTQSKAYTWGNNEKGCLGHAAAQPPTGFRGTAGHVLARHGRRQGRKAGYPGEMQGLVNLGVIADMQCGGWSTTLLTAKGALYTVGVLDGLAFSQRPPHQQMARDTPTPLSFPPGYPQPHDDRYEPTTAVKGFSSGRAHVLALSDSGRIWSWQNAAHPGLHVKFVHHETKEYVKKTEKGAVRKVVAGWNKSAALVTGTGIVLWEPLELEPDQNAVADAVLVLETCAVPNTGSTHVEDEENSIGDVLNFIILEDTIVFNTTAGKAYAALIRWGPQSQTVSNPIELPLPKLKDGADDVVSDVQGSFRNFAVFTKSGAVLTSTQDDIMPLLQSVPGVRHGFKRIPALQNQQVISLAFGDYHFHALHAPGYITSYGSEPQLCGALGIGGYGVPESRLRGIRNQALGGDGRLVPHAYTEGRRIWFEEEKRKWAQFLTSGGVDQQEAAERVRMAIGSPHVAAQGEVSEWIEQEARDWETKFGIRDEYDDDGLGAYFVLNVTAAGWHSGALVLVNESMVEKLRKAVEVPDHSTAAEEMNEAGPSETAYPTQVNTQQDDNVAADWGRYFLGLAPYNVSSNTYDPNAPHLRHAPTATQSIAARHQLPQKLDYGASPREGYHYIWANNHFPRLRLSDGTEMPGNIEFHEWRYGRPEWKLDWENPQGEDENHQVYQQDCNQLFISPNMADYILSFSPWSGSTFVPRGPQHAGHIPANLALPVGHRLPEPFVAVITGASRGIGAGIAKAFAQAGATGLLLTALKAKDLEATKQACQDLSKGSGNEDLKVVCLEADNGEEESAIRIREAVEKEFEGGSLDLLVNNAGIIGTNASMFAKPGEIDTSQIEEPNQVNLLGRFYMTKHILPLMLKNPRPTRNMVYISSIGSHVPGPLGFSLTALATNRLSQRVAEAYADQGVFSAAVHPGAIWPEVVPEGLPESAKEWSTESVDLAGAWLVWLIGGERKGWLNGRYLDVTWDVEELEKKKDEIVERDLLKMRLMI</sequence>
<evidence type="ECO:0000256" key="1">
    <source>
        <dbReference type="ARBA" id="ARBA00006484"/>
    </source>
</evidence>
<dbReference type="Pfam" id="PF00106">
    <property type="entry name" value="adh_short"/>
    <property type="match status" value="1"/>
</dbReference>
<evidence type="ECO:0000256" key="3">
    <source>
        <dbReference type="PROSITE-ProRule" id="PRU00235"/>
    </source>
</evidence>
<dbReference type="SUPFAM" id="SSF50985">
    <property type="entry name" value="RCC1/BLIP-II"/>
    <property type="match status" value="1"/>
</dbReference>
<evidence type="ECO:0000313" key="6">
    <source>
        <dbReference type="Proteomes" id="UP000237631"/>
    </source>
</evidence>
<gene>
    <name evidence="5" type="ORF">CBER1_02863</name>
</gene>
<dbReference type="STRING" id="357750.A0A2S6BQH8"/>
<reference evidence="6" key="1">
    <citation type="journal article" date="2017" name="bioRxiv">
        <title>Conservation of a gene cluster reveals novel cercosporin biosynthetic mechanisms and extends production to the genus Colletotrichum.</title>
        <authorList>
            <person name="de Jonge R."/>
            <person name="Ebert M.K."/>
            <person name="Huitt-Roehl C.R."/>
            <person name="Pal P."/>
            <person name="Suttle J.C."/>
            <person name="Spanner R.E."/>
            <person name="Neubauer J.D."/>
            <person name="Jurick W.M.II."/>
            <person name="Stott K.A."/>
            <person name="Secor G.A."/>
            <person name="Thomma B.P.H.J."/>
            <person name="Van de Peer Y."/>
            <person name="Townsend C.A."/>
            <person name="Bolton M.D."/>
        </authorList>
    </citation>
    <scope>NUCLEOTIDE SEQUENCE [LARGE SCALE GENOMIC DNA]</scope>
    <source>
        <strain evidence="6">CBS538.71</strain>
    </source>
</reference>
<dbReference type="PROSITE" id="PS50012">
    <property type="entry name" value="RCC1_3"/>
    <property type="match status" value="1"/>
</dbReference>
<dbReference type="InterPro" id="IPR036047">
    <property type="entry name" value="F-box-like_dom_sf"/>
</dbReference>
<dbReference type="InterPro" id="IPR002347">
    <property type="entry name" value="SDR_fam"/>
</dbReference>
<evidence type="ECO:0000259" key="4">
    <source>
        <dbReference type="PROSITE" id="PS50181"/>
    </source>
</evidence>
<feature type="domain" description="F-box" evidence="4">
    <location>
        <begin position="8"/>
        <end position="56"/>
    </location>
</feature>
<dbReference type="PRINTS" id="PR00081">
    <property type="entry name" value="GDHRDH"/>
</dbReference>
<dbReference type="InterPro" id="IPR009091">
    <property type="entry name" value="RCC1/BLIP-II"/>
</dbReference>
<dbReference type="PROSITE" id="PS50181">
    <property type="entry name" value="FBOX"/>
    <property type="match status" value="1"/>
</dbReference>
<protein>
    <recommendedName>
        <fullName evidence="4">F-box domain-containing protein</fullName>
    </recommendedName>
</protein>
<evidence type="ECO:0000256" key="2">
    <source>
        <dbReference type="ARBA" id="ARBA00023002"/>
    </source>
</evidence>
<keyword evidence="6" id="KW-1185">Reference proteome</keyword>
<dbReference type="InterPro" id="IPR001810">
    <property type="entry name" value="F-box_dom"/>
</dbReference>
<dbReference type="PANTHER" id="PTHR42760">
    <property type="entry name" value="SHORT-CHAIN DEHYDROGENASES/REDUCTASES FAMILY MEMBER"/>
    <property type="match status" value="1"/>
</dbReference>
<dbReference type="CDD" id="cd05233">
    <property type="entry name" value="SDR_c"/>
    <property type="match status" value="1"/>
</dbReference>
<dbReference type="Gene3D" id="3.40.50.720">
    <property type="entry name" value="NAD(P)-binding Rossmann-like Domain"/>
    <property type="match status" value="1"/>
</dbReference>
<dbReference type="OrthoDB" id="61110at2759"/>
<dbReference type="Gene3D" id="2.130.10.30">
    <property type="entry name" value="Regulator of chromosome condensation 1/beta-lactamase-inhibitor protein II"/>
    <property type="match status" value="1"/>
</dbReference>
<comment type="similarity">
    <text evidence="1">Belongs to the short-chain dehydrogenases/reductases (SDR) family.</text>
</comment>
<dbReference type="EMBL" id="PNEN01001799">
    <property type="protein sequence ID" value="PPJ49735.1"/>
    <property type="molecule type" value="Genomic_DNA"/>
</dbReference>
<dbReference type="Proteomes" id="UP000237631">
    <property type="component" value="Unassembled WGS sequence"/>
</dbReference>
<dbReference type="SUPFAM" id="SSF51735">
    <property type="entry name" value="NAD(P)-binding Rossmann-fold domains"/>
    <property type="match status" value="1"/>
</dbReference>
<dbReference type="AlphaFoldDB" id="A0A2S6BQH8"/>
<dbReference type="SUPFAM" id="SSF81383">
    <property type="entry name" value="F-box domain"/>
    <property type="match status" value="1"/>
</dbReference>
<proteinExistence type="inferred from homology"/>
<comment type="caution">
    <text evidence="5">The sequence shown here is derived from an EMBL/GenBank/DDBJ whole genome shotgun (WGS) entry which is preliminary data.</text>
</comment>
<feature type="repeat" description="RCC1" evidence="3">
    <location>
        <begin position="87"/>
        <end position="161"/>
    </location>
</feature>
<dbReference type="PANTHER" id="PTHR42760:SF37">
    <property type="entry name" value="CLAVALDEHYDE DEHYDROGENASE"/>
    <property type="match status" value="1"/>
</dbReference>
<organism evidence="5 6">
    <name type="scientific">Cercospora berteroae</name>
    <dbReference type="NCBI Taxonomy" id="357750"/>
    <lineage>
        <taxon>Eukaryota</taxon>
        <taxon>Fungi</taxon>
        <taxon>Dikarya</taxon>
        <taxon>Ascomycota</taxon>
        <taxon>Pezizomycotina</taxon>
        <taxon>Dothideomycetes</taxon>
        <taxon>Dothideomycetidae</taxon>
        <taxon>Mycosphaerellales</taxon>
        <taxon>Mycosphaerellaceae</taxon>
        <taxon>Cercospora</taxon>
    </lineage>
</organism>
<dbReference type="InterPro" id="IPR036291">
    <property type="entry name" value="NAD(P)-bd_dom_sf"/>
</dbReference>
<accession>A0A2S6BQH8</accession>